<protein>
    <submittedName>
        <fullName evidence="1">Uncharacterized protein</fullName>
    </submittedName>
</protein>
<dbReference type="OMA" id="RICWENL"/>
<dbReference type="InParanoid" id="A0A200R0H7"/>
<sequence length="99" mass="11328">MLKRSVSSGSSNSVPVGGMMGWCWTRRRMRRRRGGTIRLGSKRRGLAVGSRSVVVRWRYVVAPLRRLKKLLFEVALNGMLIEGCNWSFPFVYPLTFPLI</sequence>
<dbReference type="OrthoDB" id="1022321at2759"/>
<evidence type="ECO:0000313" key="1">
    <source>
        <dbReference type="EMBL" id="OVA16212.1"/>
    </source>
</evidence>
<evidence type="ECO:0000313" key="2">
    <source>
        <dbReference type="Proteomes" id="UP000195402"/>
    </source>
</evidence>
<dbReference type="EMBL" id="MVGT01000613">
    <property type="protein sequence ID" value="OVA16212.1"/>
    <property type="molecule type" value="Genomic_DNA"/>
</dbReference>
<dbReference type="Proteomes" id="UP000195402">
    <property type="component" value="Unassembled WGS sequence"/>
</dbReference>
<accession>A0A200R0H7</accession>
<keyword evidence="2" id="KW-1185">Reference proteome</keyword>
<comment type="caution">
    <text evidence="1">The sequence shown here is derived from an EMBL/GenBank/DDBJ whole genome shotgun (WGS) entry which is preliminary data.</text>
</comment>
<dbReference type="AlphaFoldDB" id="A0A200R0H7"/>
<proteinExistence type="predicted"/>
<name>A0A200R0H7_MACCD</name>
<organism evidence="1 2">
    <name type="scientific">Macleaya cordata</name>
    <name type="common">Five-seeded plume-poppy</name>
    <name type="synonym">Bocconia cordata</name>
    <dbReference type="NCBI Taxonomy" id="56857"/>
    <lineage>
        <taxon>Eukaryota</taxon>
        <taxon>Viridiplantae</taxon>
        <taxon>Streptophyta</taxon>
        <taxon>Embryophyta</taxon>
        <taxon>Tracheophyta</taxon>
        <taxon>Spermatophyta</taxon>
        <taxon>Magnoliopsida</taxon>
        <taxon>Ranunculales</taxon>
        <taxon>Papaveraceae</taxon>
        <taxon>Papaveroideae</taxon>
        <taxon>Macleaya</taxon>
    </lineage>
</organism>
<gene>
    <name evidence="1" type="ORF">BVC80_605g13</name>
</gene>
<reference evidence="1 2" key="1">
    <citation type="journal article" date="2017" name="Mol. Plant">
        <title>The Genome of Medicinal Plant Macleaya cordata Provides New Insights into Benzylisoquinoline Alkaloids Metabolism.</title>
        <authorList>
            <person name="Liu X."/>
            <person name="Liu Y."/>
            <person name="Huang P."/>
            <person name="Ma Y."/>
            <person name="Qing Z."/>
            <person name="Tang Q."/>
            <person name="Cao H."/>
            <person name="Cheng P."/>
            <person name="Zheng Y."/>
            <person name="Yuan Z."/>
            <person name="Zhou Y."/>
            <person name="Liu J."/>
            <person name="Tang Z."/>
            <person name="Zhuo Y."/>
            <person name="Zhang Y."/>
            <person name="Yu L."/>
            <person name="Huang J."/>
            <person name="Yang P."/>
            <person name="Peng Q."/>
            <person name="Zhang J."/>
            <person name="Jiang W."/>
            <person name="Zhang Z."/>
            <person name="Lin K."/>
            <person name="Ro D.K."/>
            <person name="Chen X."/>
            <person name="Xiong X."/>
            <person name="Shang Y."/>
            <person name="Huang S."/>
            <person name="Zeng J."/>
        </authorList>
    </citation>
    <scope>NUCLEOTIDE SEQUENCE [LARGE SCALE GENOMIC DNA]</scope>
    <source>
        <strain evidence="2">cv. BLH2017</strain>
        <tissue evidence="1">Root</tissue>
    </source>
</reference>